<keyword evidence="2" id="KW-0233">DNA recombination</keyword>
<accession>A0A179V8I5</accession>
<evidence type="ECO:0000313" key="7">
    <source>
        <dbReference type="Proteomes" id="UP000186919"/>
    </source>
</evidence>
<dbReference type="InterPro" id="IPR044068">
    <property type="entry name" value="CB"/>
</dbReference>
<evidence type="ECO:0000256" key="2">
    <source>
        <dbReference type="ARBA" id="ARBA00023172"/>
    </source>
</evidence>
<dbReference type="InterPro" id="IPR011010">
    <property type="entry name" value="DNA_brk_join_enz"/>
</dbReference>
<dbReference type="InterPro" id="IPR050090">
    <property type="entry name" value="Tyrosine_recombinase_XerCD"/>
</dbReference>
<proteinExistence type="predicted"/>
<dbReference type="AlphaFoldDB" id="A0A179V8I5"/>
<organism evidence="6 7">
    <name type="scientific">Mycobacteroides immunogenum</name>
    <dbReference type="NCBI Taxonomy" id="83262"/>
    <lineage>
        <taxon>Bacteria</taxon>
        <taxon>Bacillati</taxon>
        <taxon>Actinomycetota</taxon>
        <taxon>Actinomycetes</taxon>
        <taxon>Mycobacteriales</taxon>
        <taxon>Mycobacteriaceae</taxon>
        <taxon>Mycobacteroides</taxon>
    </lineage>
</organism>
<dbReference type="CDD" id="cd00397">
    <property type="entry name" value="DNA_BRE_C"/>
    <property type="match status" value="1"/>
</dbReference>
<keyword evidence="1 3" id="KW-0238">DNA-binding</keyword>
<comment type="caution">
    <text evidence="6">The sequence shown here is derived from an EMBL/GenBank/DDBJ whole genome shotgun (WGS) entry which is preliminary data.</text>
</comment>
<dbReference type="Pfam" id="PF00589">
    <property type="entry name" value="Phage_integrase"/>
    <property type="match status" value="1"/>
</dbReference>
<dbReference type="InterPro" id="IPR013762">
    <property type="entry name" value="Integrase-like_cat_sf"/>
</dbReference>
<protein>
    <submittedName>
        <fullName evidence="6">Integrase</fullName>
    </submittedName>
</protein>
<dbReference type="EMBL" id="LQYE01000027">
    <property type="protein sequence ID" value="OAT67927.1"/>
    <property type="molecule type" value="Genomic_DNA"/>
</dbReference>
<evidence type="ECO:0000256" key="3">
    <source>
        <dbReference type="PROSITE-ProRule" id="PRU01248"/>
    </source>
</evidence>
<evidence type="ECO:0000313" key="6">
    <source>
        <dbReference type="EMBL" id="OAT67927.1"/>
    </source>
</evidence>
<gene>
    <name evidence="6" type="ORF">AWB85_08590</name>
</gene>
<reference evidence="6 7" key="1">
    <citation type="submission" date="2016-01" db="EMBL/GenBank/DDBJ databases">
        <title>Mycobacterium immunogenum strain CD11_6 genome sequencing and assembly.</title>
        <authorList>
            <person name="Kaur G."/>
            <person name="Nair G.R."/>
            <person name="Mayilraj S."/>
        </authorList>
    </citation>
    <scope>NUCLEOTIDE SEQUENCE [LARGE SCALE GENOMIC DNA]</scope>
    <source>
        <strain evidence="6 7">CD11-6</strain>
    </source>
</reference>
<feature type="domain" description="Tyr recombinase" evidence="4">
    <location>
        <begin position="146"/>
        <end position="358"/>
    </location>
</feature>
<dbReference type="PROSITE" id="PS51900">
    <property type="entry name" value="CB"/>
    <property type="match status" value="1"/>
</dbReference>
<name>A0A179V8I5_9MYCO</name>
<dbReference type="InterPro" id="IPR002104">
    <property type="entry name" value="Integrase_catalytic"/>
</dbReference>
<dbReference type="SUPFAM" id="SSF56349">
    <property type="entry name" value="DNA breaking-rejoining enzymes"/>
    <property type="match status" value="1"/>
</dbReference>
<evidence type="ECO:0000256" key="1">
    <source>
        <dbReference type="ARBA" id="ARBA00023125"/>
    </source>
</evidence>
<dbReference type="PROSITE" id="PS51898">
    <property type="entry name" value="TYR_RECOMBINASE"/>
    <property type="match status" value="1"/>
</dbReference>
<dbReference type="Proteomes" id="UP000186919">
    <property type="component" value="Unassembled WGS sequence"/>
</dbReference>
<dbReference type="GO" id="GO:0003677">
    <property type="term" value="F:DNA binding"/>
    <property type="evidence" value="ECO:0007669"/>
    <property type="project" value="UniProtKB-UniRule"/>
</dbReference>
<dbReference type="PANTHER" id="PTHR30349">
    <property type="entry name" value="PHAGE INTEGRASE-RELATED"/>
    <property type="match status" value="1"/>
</dbReference>
<feature type="domain" description="Core-binding (CB)" evidence="5">
    <location>
        <begin position="25"/>
        <end position="108"/>
    </location>
</feature>
<dbReference type="PANTHER" id="PTHR30349:SF64">
    <property type="entry name" value="PROPHAGE INTEGRASE INTD-RELATED"/>
    <property type="match status" value="1"/>
</dbReference>
<dbReference type="RefSeq" id="WP_030097790.1">
    <property type="nucleotide sequence ID" value="NZ_LQYE01000027.1"/>
</dbReference>
<evidence type="ECO:0000259" key="4">
    <source>
        <dbReference type="PROSITE" id="PS51898"/>
    </source>
</evidence>
<dbReference type="GO" id="GO:0006310">
    <property type="term" value="P:DNA recombination"/>
    <property type="evidence" value="ECO:0007669"/>
    <property type="project" value="UniProtKB-KW"/>
</dbReference>
<dbReference type="Gene3D" id="1.10.443.10">
    <property type="entry name" value="Intergrase catalytic core"/>
    <property type="match status" value="1"/>
</dbReference>
<sequence>MSLFPGRIPAFLADGDLGLLRADDRVFEAMLDGWRAHLLARGLTTSYIKSSSSVVLRFQEHSNEYPWSWSAHHVEEFLADRRSSGRPVTVSTLRANAGAIRAFCVYLTDPRYEWVPFCEKVFHDIPAQVVFEWNSPRHTTDDAAPPRRRSFTKPELQRFFDTVDDDVDAEYAKGSKRWLPALRDSIAFKVCYAYGLRRRELSMLEYVDFGPNPHVPKYGPFGAVQIRWAKGTTGSGPRRRTVLTVPEFDWVVPLLKFWLSGAGREQFPTADRSTLMWPSERAQVTGLRNLDRAFQRVRESAGLPPELTMHALRHSYVTHLIEAGYDPLFVQQQVGHSYSSTTALYTSVSADFKQKTIQRMIARRIVTGDETR</sequence>
<evidence type="ECO:0000259" key="5">
    <source>
        <dbReference type="PROSITE" id="PS51900"/>
    </source>
</evidence>
<dbReference type="GO" id="GO:0015074">
    <property type="term" value="P:DNA integration"/>
    <property type="evidence" value="ECO:0007669"/>
    <property type="project" value="InterPro"/>
</dbReference>